<dbReference type="ESTHER" id="parbr-c1gff3">
    <property type="family name" value="Fungal_carboxylesterase_lipase"/>
</dbReference>
<dbReference type="AlphaFoldDB" id="A0A1D2JF35"/>
<evidence type="ECO:0000256" key="2">
    <source>
        <dbReference type="ARBA" id="ARBA00022801"/>
    </source>
</evidence>
<keyword evidence="2 3" id="KW-0378">Hydrolase</keyword>
<gene>
    <name evidence="5" type="ORF">ACO22_03722</name>
</gene>
<dbReference type="GO" id="GO:0052689">
    <property type="term" value="F:carboxylic ester hydrolase activity"/>
    <property type="evidence" value="ECO:0007669"/>
    <property type="project" value="TreeGrafter"/>
</dbReference>
<name>A0A1D2JF35_PARBR</name>
<dbReference type="Proteomes" id="UP000242814">
    <property type="component" value="Unassembled WGS sequence"/>
</dbReference>
<sequence length="501" mass="55299">MKGLFFLVSFALIDLGFSFFIVLTTNGLIIGHSATGVRDVQEFLGIPYAKPPVADLRFSAPRRPSLKLLFEASNDCLFTASSRVDFPNETPQFKRVLAAFAGQNNNPQSEDCLTLNIWSGANNGKSRKKPVLVFFYGGRYTTGATNTPYLNGKYFAEAQDVVIVTVNYRVNIFGFPGAPGITQNLGLLDQRLAVEWVRDNAKAFGGDPKRITIFGQSAGSVAVDFWSYAWAKDPIVAGLISHSGTVFSFPVNSRELATRHWYNASTLLGCGSSGDVMPCMRRKSATEIKKAITAIPPPPGSSVARSQPVFQPTPDGRVVFDNYASLSSGGKFARIPYVVGHTDNEAGFYNISAYARGNILTPEEWEEFNYEVFSCPTSQTTADRAKHGVPVWRFRYYADWDNTRLHPNSRAYHGVDLHMIFGASRDVSGLPESQEQTKLKKVMQNAWARFAADPRGGLKQIGWPIFKPKEKTLIQLGLNNEGCETFINPMEFDRGCGKVSS</sequence>
<dbReference type="OrthoDB" id="408631at2759"/>
<dbReference type="Pfam" id="PF00135">
    <property type="entry name" value="COesterase"/>
    <property type="match status" value="2"/>
</dbReference>
<evidence type="ECO:0000313" key="6">
    <source>
        <dbReference type="Proteomes" id="UP000242814"/>
    </source>
</evidence>
<dbReference type="InterPro" id="IPR050654">
    <property type="entry name" value="AChE-related_enzymes"/>
</dbReference>
<organism evidence="5 6">
    <name type="scientific">Paracoccidioides brasiliensis</name>
    <dbReference type="NCBI Taxonomy" id="121759"/>
    <lineage>
        <taxon>Eukaryota</taxon>
        <taxon>Fungi</taxon>
        <taxon>Dikarya</taxon>
        <taxon>Ascomycota</taxon>
        <taxon>Pezizomycotina</taxon>
        <taxon>Eurotiomycetes</taxon>
        <taxon>Eurotiomycetidae</taxon>
        <taxon>Onygenales</taxon>
        <taxon>Ajellomycetaceae</taxon>
        <taxon>Paracoccidioides</taxon>
    </lineage>
</organism>
<feature type="domain" description="Carboxylesterase type B" evidence="4">
    <location>
        <begin position="371"/>
        <end position="489"/>
    </location>
</feature>
<dbReference type="InterPro" id="IPR002018">
    <property type="entry name" value="CarbesteraseB"/>
</dbReference>
<dbReference type="EMBL" id="LZYO01000133">
    <property type="protein sequence ID" value="ODH29492.1"/>
    <property type="molecule type" value="Genomic_DNA"/>
</dbReference>
<comment type="caution">
    <text evidence="5">The sequence shown here is derived from an EMBL/GenBank/DDBJ whole genome shotgun (WGS) entry which is preliminary data.</text>
</comment>
<comment type="similarity">
    <text evidence="1 3">Belongs to the type-B carboxylesterase/lipase family.</text>
</comment>
<feature type="domain" description="Carboxylesterase type B" evidence="4">
    <location>
        <begin position="21"/>
        <end position="356"/>
    </location>
</feature>
<dbReference type="VEuPathDB" id="FungiDB:PADG_05989"/>
<evidence type="ECO:0000259" key="4">
    <source>
        <dbReference type="Pfam" id="PF00135"/>
    </source>
</evidence>
<proteinExistence type="inferred from homology"/>
<dbReference type="EC" id="3.1.1.-" evidence="3"/>
<dbReference type="InterPro" id="IPR019826">
    <property type="entry name" value="Carboxylesterase_B_AS"/>
</dbReference>
<protein>
    <recommendedName>
        <fullName evidence="3">Carboxylic ester hydrolase</fullName>
        <ecNumber evidence="3">3.1.1.-</ecNumber>
    </recommendedName>
</protein>
<dbReference type="VEuPathDB" id="FungiDB:PABG_05662"/>
<evidence type="ECO:0000256" key="3">
    <source>
        <dbReference type="RuleBase" id="RU361235"/>
    </source>
</evidence>
<evidence type="ECO:0000313" key="5">
    <source>
        <dbReference type="EMBL" id="ODH29492.1"/>
    </source>
</evidence>
<dbReference type="InterPro" id="IPR029058">
    <property type="entry name" value="AB_hydrolase_fold"/>
</dbReference>
<reference evidence="5 6" key="1">
    <citation type="submission" date="2016-06" db="EMBL/GenBank/DDBJ databases">
        <authorList>
            <person name="Kjaerup R.B."/>
            <person name="Dalgaard T.S."/>
            <person name="Juul-Madsen H.R."/>
        </authorList>
    </citation>
    <scope>NUCLEOTIDE SEQUENCE [LARGE SCALE GENOMIC DNA]</scope>
    <source>
        <strain evidence="5 6">Pb300</strain>
    </source>
</reference>
<dbReference type="PROSITE" id="PS00122">
    <property type="entry name" value="CARBOXYLESTERASE_B_1"/>
    <property type="match status" value="1"/>
</dbReference>
<accession>A0A1D2JF35</accession>
<evidence type="ECO:0000256" key="1">
    <source>
        <dbReference type="ARBA" id="ARBA00005964"/>
    </source>
</evidence>
<dbReference type="PANTHER" id="PTHR43918">
    <property type="entry name" value="ACETYLCHOLINESTERASE"/>
    <property type="match status" value="1"/>
</dbReference>
<dbReference type="Gene3D" id="3.40.50.1820">
    <property type="entry name" value="alpha/beta hydrolase"/>
    <property type="match status" value="2"/>
</dbReference>
<dbReference type="SUPFAM" id="SSF53474">
    <property type="entry name" value="alpha/beta-Hydrolases"/>
    <property type="match status" value="1"/>
</dbReference>
<dbReference type="PANTHER" id="PTHR43918:SF4">
    <property type="entry name" value="CARBOXYLIC ESTER HYDROLASE"/>
    <property type="match status" value="1"/>
</dbReference>